<dbReference type="InterPro" id="IPR016024">
    <property type="entry name" value="ARM-type_fold"/>
</dbReference>
<evidence type="ECO:0000313" key="1">
    <source>
        <dbReference type="EMBL" id="MBO8439357.1"/>
    </source>
</evidence>
<dbReference type="Gene3D" id="1.25.10.90">
    <property type="match status" value="1"/>
</dbReference>
<protein>
    <submittedName>
        <fullName evidence="1">DNA alkylation repair protein</fullName>
    </submittedName>
</protein>
<dbReference type="SUPFAM" id="SSF48371">
    <property type="entry name" value="ARM repeat"/>
    <property type="match status" value="1"/>
</dbReference>
<accession>A0A940DK36</accession>
<dbReference type="Pfam" id="PF08713">
    <property type="entry name" value="DNA_alkylation"/>
    <property type="match status" value="1"/>
</dbReference>
<evidence type="ECO:0000313" key="2">
    <source>
        <dbReference type="Proteomes" id="UP000712007"/>
    </source>
</evidence>
<dbReference type="PANTHER" id="PTHR34070:SF1">
    <property type="entry name" value="DNA ALKYLATION REPAIR PROTEIN"/>
    <property type="match status" value="1"/>
</dbReference>
<dbReference type="AlphaFoldDB" id="A0A940DK36"/>
<comment type="caution">
    <text evidence="1">The sequence shown here is derived from an EMBL/GenBank/DDBJ whole genome shotgun (WGS) entry which is preliminary data.</text>
</comment>
<proteinExistence type="predicted"/>
<dbReference type="PANTHER" id="PTHR34070">
    <property type="entry name" value="ARMADILLO-TYPE FOLD"/>
    <property type="match status" value="1"/>
</dbReference>
<organism evidence="1 2">
    <name type="scientific">Candidatus Aphodosoma intestinipullorum</name>
    <dbReference type="NCBI Taxonomy" id="2840674"/>
    <lineage>
        <taxon>Bacteria</taxon>
        <taxon>Pseudomonadati</taxon>
        <taxon>Bacteroidota</taxon>
        <taxon>Bacteroidia</taxon>
        <taxon>Bacteroidales</taxon>
        <taxon>Candidatus Aphodosoma</taxon>
    </lineage>
</organism>
<dbReference type="Proteomes" id="UP000712007">
    <property type="component" value="Unassembled WGS sequence"/>
</dbReference>
<reference evidence="1" key="2">
    <citation type="journal article" date="2021" name="PeerJ">
        <title>Extensive microbial diversity within the chicken gut microbiome revealed by metagenomics and culture.</title>
        <authorList>
            <person name="Gilroy R."/>
            <person name="Ravi A."/>
            <person name="Getino M."/>
            <person name="Pursley I."/>
            <person name="Horton D.L."/>
            <person name="Alikhan N.F."/>
            <person name="Baker D."/>
            <person name="Gharbi K."/>
            <person name="Hall N."/>
            <person name="Watson M."/>
            <person name="Adriaenssens E.M."/>
            <person name="Foster-Nyarko E."/>
            <person name="Jarju S."/>
            <person name="Secka A."/>
            <person name="Antonio M."/>
            <person name="Oren A."/>
            <person name="Chaudhuri R.R."/>
            <person name="La Ragione R."/>
            <person name="Hildebrand F."/>
            <person name="Pallen M.J."/>
        </authorList>
    </citation>
    <scope>NUCLEOTIDE SEQUENCE</scope>
    <source>
        <strain evidence="1">3924</strain>
    </source>
</reference>
<sequence>MQKTFDNAPLLTADSVIERLRALADPDKAAVLARFFKTGKGGYGEGDKFLGIPVPPQRELAKRCTLLPLTEIERLLESGYHECRLTALLTLVRIYGKAKDTETRESIYDFYIAHYERINNWDLVDLSAPQIVGGHILRNKRYGELTTFAASPSLWLQRISIVSTYTLIKAGEFTPTFEVSKALLHHNHDLIHKAVGWMLREVGKRDMEAEEAFLLDGGRYRTMPRTMLRYAIEKFPEEKRRMYLCLLYTSD</sequence>
<dbReference type="EMBL" id="JADIMV010000032">
    <property type="protein sequence ID" value="MBO8439357.1"/>
    <property type="molecule type" value="Genomic_DNA"/>
</dbReference>
<name>A0A940DK36_9BACT</name>
<gene>
    <name evidence="1" type="ORF">IAC51_01765</name>
</gene>
<reference evidence="1" key="1">
    <citation type="submission" date="2020-10" db="EMBL/GenBank/DDBJ databases">
        <authorList>
            <person name="Gilroy R."/>
        </authorList>
    </citation>
    <scope>NUCLEOTIDE SEQUENCE</scope>
    <source>
        <strain evidence="1">3924</strain>
    </source>
</reference>
<feature type="non-terminal residue" evidence="1">
    <location>
        <position position="251"/>
    </location>
</feature>
<dbReference type="InterPro" id="IPR014825">
    <property type="entry name" value="DNA_alkylation"/>
</dbReference>
<dbReference type="CDD" id="cd06561">
    <property type="entry name" value="AlkD_like"/>
    <property type="match status" value="1"/>
</dbReference>